<accession>A0A7S2VCK8</accession>
<feature type="compositionally biased region" description="Acidic residues" evidence="1">
    <location>
        <begin position="161"/>
        <end position="176"/>
    </location>
</feature>
<feature type="region of interest" description="Disordered" evidence="1">
    <location>
        <begin position="409"/>
        <end position="471"/>
    </location>
</feature>
<gene>
    <name evidence="2" type="ORF">APAL1065_LOCUS5212</name>
</gene>
<feature type="compositionally biased region" description="Acidic residues" evidence="1">
    <location>
        <begin position="450"/>
        <end position="471"/>
    </location>
</feature>
<evidence type="ECO:0000313" key="2">
    <source>
        <dbReference type="EMBL" id="CAD9950809.1"/>
    </source>
</evidence>
<dbReference type="EMBL" id="HBHT01007820">
    <property type="protein sequence ID" value="CAD9950809.1"/>
    <property type="molecule type" value="Transcribed_RNA"/>
</dbReference>
<evidence type="ECO:0008006" key="3">
    <source>
        <dbReference type="Google" id="ProtNLM"/>
    </source>
</evidence>
<sequence length="471" mass="53373">MMTTTTASSTTHFSMILEQRDLWNHTLSYLELADLARAAAVGKHWHGVIFGKHKNNDAAWVGAEQGLTGQQEQRRLDTISSAQEHCRLFQKAVQFVNRCEQAKRGDDNSSMEQVGVDFPLQMMNIKGVVPEAVEQAHQAAANTDEEEWMEGIQFRSLSSEEMAEQEEEEEEEEEESEPPKEYNHEVFVRVSRLSAKGERELIEQGFVRHFQTTAWKAPIDRQCMHLLLSGGSASNLKLVLAPEYKRLVESSQAAEHHGGIAYENIHDFLQSIQFTAVVVHKDDEPRVRLLHCTKDLQSGTTRHSSSSSTHHRSFPTDQGHVWITEFPCSSKFRPEYYPLGLGPMDRYSLSCSFAMRAFVDRRQENQGRVYFDPMLSLSLQRDSSFMRRIMERQIMEQITQAGGRIVSMGGGGFGHPNDTDDENDDWEAGNDSEVEGDEEESMEEEHTGAGEEEEDGGEEEAMMEEEDGGEE</sequence>
<dbReference type="AlphaFoldDB" id="A0A7S2VCK8"/>
<feature type="compositionally biased region" description="Acidic residues" evidence="1">
    <location>
        <begin position="419"/>
        <end position="443"/>
    </location>
</feature>
<protein>
    <recommendedName>
        <fullName evidence="3">F-box domain-containing protein</fullName>
    </recommendedName>
</protein>
<organism evidence="2">
    <name type="scientific">Entomoneis paludosa</name>
    <dbReference type="NCBI Taxonomy" id="265537"/>
    <lineage>
        <taxon>Eukaryota</taxon>
        <taxon>Sar</taxon>
        <taxon>Stramenopiles</taxon>
        <taxon>Ochrophyta</taxon>
        <taxon>Bacillariophyta</taxon>
        <taxon>Bacillariophyceae</taxon>
        <taxon>Bacillariophycidae</taxon>
        <taxon>Entomoneidaceae</taxon>
        <taxon>Entomoneis</taxon>
    </lineage>
</organism>
<name>A0A7S2VCK8_9STRA</name>
<proteinExistence type="predicted"/>
<feature type="region of interest" description="Disordered" evidence="1">
    <location>
        <begin position="158"/>
        <end position="182"/>
    </location>
</feature>
<reference evidence="2" key="1">
    <citation type="submission" date="2021-01" db="EMBL/GenBank/DDBJ databases">
        <authorList>
            <person name="Corre E."/>
            <person name="Pelletier E."/>
            <person name="Niang G."/>
            <person name="Scheremetjew M."/>
            <person name="Finn R."/>
            <person name="Kale V."/>
            <person name="Holt S."/>
            <person name="Cochrane G."/>
            <person name="Meng A."/>
            <person name="Brown T."/>
            <person name="Cohen L."/>
        </authorList>
    </citation>
    <scope>NUCLEOTIDE SEQUENCE</scope>
    <source>
        <strain evidence="2">CCMP125</strain>
    </source>
</reference>
<evidence type="ECO:0000256" key="1">
    <source>
        <dbReference type="SAM" id="MobiDB-lite"/>
    </source>
</evidence>